<keyword evidence="9 10" id="KW-0472">Membrane</keyword>
<feature type="transmembrane region" description="Helical" evidence="10">
    <location>
        <begin position="489"/>
        <end position="509"/>
    </location>
</feature>
<name>A0A8T0CM05_CORYI</name>
<dbReference type="EMBL" id="MU091132">
    <property type="protein sequence ID" value="KAF7847186.1"/>
    <property type="molecule type" value="Genomic_DNA"/>
</dbReference>
<reference evidence="11" key="1">
    <citation type="submission" date="2020-05" db="EMBL/GenBank/DDBJ databases">
        <title>WGS assembly of Corymbia citriodora subspecies variegata.</title>
        <authorList>
            <person name="Barry K."/>
            <person name="Hundley H."/>
            <person name="Shu S."/>
            <person name="Jenkins J."/>
            <person name="Grimwood J."/>
            <person name="Baten A."/>
        </authorList>
    </citation>
    <scope>NUCLEOTIDE SEQUENCE</scope>
    <source>
        <strain evidence="11">CV2-018</strain>
    </source>
</reference>
<dbReference type="GO" id="GO:0012505">
    <property type="term" value="C:endomembrane system"/>
    <property type="evidence" value="ECO:0007669"/>
    <property type="project" value="UniProtKB-SubCell"/>
</dbReference>
<feature type="transmembrane region" description="Helical" evidence="10">
    <location>
        <begin position="114"/>
        <end position="140"/>
    </location>
</feature>
<evidence type="ECO:0000256" key="10">
    <source>
        <dbReference type="SAM" id="Phobius"/>
    </source>
</evidence>
<dbReference type="GO" id="GO:0009678">
    <property type="term" value="F:diphosphate hydrolysis-driven proton transmembrane transporter activity"/>
    <property type="evidence" value="ECO:0007669"/>
    <property type="project" value="UniProtKB-EC"/>
</dbReference>
<dbReference type="AlphaFoldDB" id="A0A8T0CM05"/>
<keyword evidence="7 10" id="KW-1133">Transmembrane helix</keyword>
<feature type="transmembrane region" description="Helical" evidence="10">
    <location>
        <begin position="341"/>
        <end position="366"/>
    </location>
</feature>
<comment type="subcellular location">
    <subcellularLocation>
        <location evidence="1">Endomembrane system</location>
        <topology evidence="1">Multi-pass membrane protein</topology>
    </subcellularLocation>
</comment>
<dbReference type="Pfam" id="PF03030">
    <property type="entry name" value="H_PPase"/>
    <property type="match status" value="2"/>
</dbReference>
<dbReference type="PANTHER" id="PTHR31998">
    <property type="entry name" value="K(+)-INSENSITIVE PYROPHOSPHATE-ENERGIZED PROTON PUMP"/>
    <property type="match status" value="1"/>
</dbReference>
<evidence type="ECO:0000256" key="3">
    <source>
        <dbReference type="ARBA" id="ARBA00022448"/>
    </source>
</evidence>
<evidence type="ECO:0000256" key="6">
    <source>
        <dbReference type="ARBA" id="ARBA00022967"/>
    </source>
</evidence>
<dbReference type="GO" id="GO:0016020">
    <property type="term" value="C:membrane"/>
    <property type="evidence" value="ECO:0007669"/>
    <property type="project" value="InterPro"/>
</dbReference>
<evidence type="ECO:0000256" key="1">
    <source>
        <dbReference type="ARBA" id="ARBA00004127"/>
    </source>
</evidence>
<feature type="transmembrane region" description="Helical" evidence="10">
    <location>
        <begin position="73"/>
        <end position="94"/>
    </location>
</feature>
<evidence type="ECO:0000256" key="8">
    <source>
        <dbReference type="ARBA" id="ARBA00023065"/>
    </source>
</evidence>
<dbReference type="InterPro" id="IPR004131">
    <property type="entry name" value="PPase-energised_H-pump"/>
</dbReference>
<feature type="transmembrane region" description="Helical" evidence="10">
    <location>
        <begin position="410"/>
        <end position="432"/>
    </location>
</feature>
<evidence type="ECO:0000256" key="7">
    <source>
        <dbReference type="ARBA" id="ARBA00022989"/>
    </source>
</evidence>
<dbReference type="Gramene" id="rna-gnl|WGS:JABURB|Cocit.L3246.1">
    <property type="protein sequence ID" value="cds-KAF7847186.1"/>
    <property type="gene ID" value="gene-BT93_L3246"/>
</dbReference>
<feature type="transmembrane region" description="Helical" evidence="10">
    <location>
        <begin position="521"/>
        <end position="539"/>
    </location>
</feature>
<keyword evidence="12" id="KW-1185">Reference proteome</keyword>
<keyword evidence="4 10" id="KW-0812">Transmembrane</keyword>
<dbReference type="PIRSF" id="PIRSF001265">
    <property type="entry name" value="H+-PPase"/>
    <property type="match status" value="1"/>
</dbReference>
<evidence type="ECO:0000256" key="4">
    <source>
        <dbReference type="ARBA" id="ARBA00022692"/>
    </source>
</evidence>
<evidence type="ECO:0000256" key="9">
    <source>
        <dbReference type="ARBA" id="ARBA00023136"/>
    </source>
</evidence>
<dbReference type="Proteomes" id="UP000806378">
    <property type="component" value="Unassembled WGS sequence"/>
</dbReference>
<evidence type="ECO:0000256" key="2">
    <source>
        <dbReference type="ARBA" id="ARBA00013242"/>
    </source>
</evidence>
<dbReference type="OrthoDB" id="5210at2759"/>
<evidence type="ECO:0000313" key="11">
    <source>
        <dbReference type="EMBL" id="KAF7847186.1"/>
    </source>
</evidence>
<proteinExistence type="predicted"/>
<keyword evidence="8" id="KW-0406">Ion transport</keyword>
<dbReference type="EC" id="7.1.3.1" evidence="2"/>
<sequence length="746" mass="79988">MALLSALATEIAILVCAIIGIAYSYYLVRWFPEPRNSNNHDDEEKGLIWFKDRCASMKRGLSKGLKANQSTKSWYVGVFMVGSAIIIYLCLGSVKSFSTQSRPCRFYPSNMCKPVLATAVLSAVSFLLGAFTSVLSSFLGMQIAIYANERTAFEEIRGVGNGFNIAFRSGAAMGFLLPAINLLVLYIAIDLFMWYYGDDWEGLFEAIIGYGLGGSSMALFGRAVGGTAAKAADICSYLLSTNVPLDDRSSAVIPNVVGDVAGDIADTWIDLFGSYAESSCTALLVASISFFGIDHNFTAMCYPLLVNSMGILVCLITTLFWPGPSEIKEPQEIKRELKKQLVISTILMTVGIVIVSSIALPSSFAIYNFGSLTVVKNWQLGLCVGVGLWAGLAIGDILDAIANIPIFGLALGKIPIFAAISVCVSYSFAAFYGATAAAVGMLSTIATRLAIDAYGPISDNAKRILRKTHAIGDYRCAELTAAAANHKRFAIESAALVSIALFGAFVSRAKISLDVLTTKTPIGFIGGIVLPYLFYYFILDRVGRTASCMFRKFVQEIWICSEEASGSGMRDHDTFVGVSTDASIRGMIPLVALVMLTPIIIGTLFGVEALSGVLAGSLGSVFQTGFRKEAKTHGREDLLSREYDETIKTNGKEDPSGPLLNILIQLMAVESLVFAPFFATHVPSLPHHLDLLPHPLSATIPSPSPAVPPPTDQRDRLTADSAGAFVHGRLALHGSPKLDASGDVEI</sequence>
<keyword evidence="3" id="KW-0813">Transport</keyword>
<feature type="transmembrane region" description="Helical" evidence="10">
    <location>
        <begin position="378"/>
        <end position="398"/>
    </location>
</feature>
<accession>A0A8T0CM05</accession>
<comment type="caution">
    <text evidence="11">The sequence shown here is derived from an EMBL/GenBank/DDBJ whole genome shotgun (WGS) entry which is preliminary data.</text>
</comment>
<keyword evidence="6" id="KW-1278">Translocase</keyword>
<protein>
    <recommendedName>
        <fullName evidence="2">H(+)-exporting diphosphatase</fullName>
        <ecNumber evidence="2">7.1.3.1</ecNumber>
    </recommendedName>
</protein>
<feature type="transmembrane region" description="Helical" evidence="10">
    <location>
        <begin position="587"/>
        <end position="607"/>
    </location>
</feature>
<gene>
    <name evidence="11" type="ORF">BT93_L3246</name>
</gene>
<feature type="transmembrane region" description="Helical" evidence="10">
    <location>
        <begin position="297"/>
        <end position="321"/>
    </location>
</feature>
<evidence type="ECO:0000313" key="12">
    <source>
        <dbReference type="Proteomes" id="UP000806378"/>
    </source>
</evidence>
<feature type="transmembrane region" description="Helical" evidence="10">
    <location>
        <begin position="175"/>
        <end position="196"/>
    </location>
</feature>
<organism evidence="11 12">
    <name type="scientific">Corymbia citriodora subsp. variegata</name>
    <dbReference type="NCBI Taxonomy" id="360336"/>
    <lineage>
        <taxon>Eukaryota</taxon>
        <taxon>Viridiplantae</taxon>
        <taxon>Streptophyta</taxon>
        <taxon>Embryophyta</taxon>
        <taxon>Tracheophyta</taxon>
        <taxon>Spermatophyta</taxon>
        <taxon>Magnoliopsida</taxon>
        <taxon>eudicotyledons</taxon>
        <taxon>Gunneridae</taxon>
        <taxon>Pentapetalae</taxon>
        <taxon>rosids</taxon>
        <taxon>malvids</taxon>
        <taxon>Myrtales</taxon>
        <taxon>Myrtaceae</taxon>
        <taxon>Myrtoideae</taxon>
        <taxon>Eucalypteae</taxon>
        <taxon>Corymbia</taxon>
    </lineage>
</organism>
<feature type="transmembrane region" description="Helical" evidence="10">
    <location>
        <begin position="6"/>
        <end position="28"/>
    </location>
</feature>
<dbReference type="GO" id="GO:0004427">
    <property type="term" value="F:inorganic diphosphate phosphatase activity"/>
    <property type="evidence" value="ECO:0007669"/>
    <property type="project" value="InterPro"/>
</dbReference>
<evidence type="ECO:0000256" key="5">
    <source>
        <dbReference type="ARBA" id="ARBA00022842"/>
    </source>
</evidence>
<keyword evidence="5" id="KW-0460">Magnesium</keyword>